<dbReference type="EMBL" id="CP001013">
    <property type="protein sequence ID" value="ACB32638.1"/>
    <property type="molecule type" value="Genomic_DNA"/>
</dbReference>
<evidence type="ECO:0000313" key="2">
    <source>
        <dbReference type="Proteomes" id="UP000001693"/>
    </source>
</evidence>
<keyword evidence="2" id="KW-1185">Reference proteome</keyword>
<evidence type="ECO:0000313" key="1">
    <source>
        <dbReference type="EMBL" id="ACB32638.1"/>
    </source>
</evidence>
<name>B1XWZ2_LEPCP</name>
<protein>
    <submittedName>
        <fullName evidence="1">Uncharacterized protein</fullName>
    </submittedName>
</protein>
<dbReference type="STRING" id="395495.Lcho_0363"/>
<dbReference type="HOGENOM" id="CLU_743534_0_0_4"/>
<dbReference type="RefSeq" id="WP_012345400.1">
    <property type="nucleotide sequence ID" value="NC_010524.1"/>
</dbReference>
<dbReference type="SUPFAM" id="SSF48452">
    <property type="entry name" value="TPR-like"/>
    <property type="match status" value="1"/>
</dbReference>
<dbReference type="Proteomes" id="UP000001693">
    <property type="component" value="Chromosome"/>
</dbReference>
<reference evidence="1 2" key="1">
    <citation type="submission" date="2008-03" db="EMBL/GenBank/DDBJ databases">
        <title>Complete sequence of Leptothrix cholodnii SP-6.</title>
        <authorList>
            <consortium name="US DOE Joint Genome Institute"/>
            <person name="Copeland A."/>
            <person name="Lucas S."/>
            <person name="Lapidus A."/>
            <person name="Glavina del Rio T."/>
            <person name="Dalin E."/>
            <person name="Tice H."/>
            <person name="Bruce D."/>
            <person name="Goodwin L."/>
            <person name="Pitluck S."/>
            <person name="Chertkov O."/>
            <person name="Brettin T."/>
            <person name="Detter J.C."/>
            <person name="Han C."/>
            <person name="Kuske C.R."/>
            <person name="Schmutz J."/>
            <person name="Larimer F."/>
            <person name="Land M."/>
            <person name="Hauser L."/>
            <person name="Kyrpides N."/>
            <person name="Lykidis A."/>
            <person name="Emerson D."/>
            <person name="Richardson P."/>
        </authorList>
    </citation>
    <scope>NUCLEOTIDE SEQUENCE [LARGE SCALE GENOMIC DNA]</scope>
    <source>
        <strain evidence="2">ATCC 51168 / LMG 8142 / SP-6</strain>
    </source>
</reference>
<gene>
    <name evidence="1" type="ordered locus">Lcho_0363</name>
</gene>
<dbReference type="OrthoDB" id="9148153at2"/>
<dbReference type="AlphaFoldDB" id="B1XWZ2"/>
<dbReference type="InterPro" id="IPR011990">
    <property type="entry name" value="TPR-like_helical_dom_sf"/>
</dbReference>
<dbReference type="KEGG" id="lch:Lcho_0363"/>
<proteinExistence type="predicted"/>
<dbReference type="eggNOG" id="COG0457">
    <property type="taxonomic scope" value="Bacteria"/>
</dbReference>
<sequence>MYRLLTSLEEAIALGRIPGEVPFLRAERAVVHARLGELELARREVAILRGLSETQTSPALNAWLWLAEGLADYYENLSLRARDRVHRAMALAASLKSARVHALAAAWLAHMSFRVHDYTATVQHLGTALRMAAAEHHAARSRACIVVAGVYHYAGREDLAQPWYLQARTHAATEGDGAALSSIMYNMAALRVMGVRLAERFGAADELKAKRARLGTESSLFLDQSVRTKALSNHPPIQRALILTAHGEFAEALGLYEHHLTEALAEGLTGSECLFQADRAWCLLELGRSDEALSAARLADSAFLYATEPEEEAIAHALLSMVFERLGLPDVALVHADAAQRMHGVYQAHCRTLLQAMDAAQLETLRLGPIAA</sequence>
<organism evidence="1 2">
    <name type="scientific">Leptothrix cholodnii (strain ATCC 51168 / LMG 8142 / SP-6)</name>
    <name type="common">Leptothrix discophora (strain SP-6)</name>
    <dbReference type="NCBI Taxonomy" id="395495"/>
    <lineage>
        <taxon>Bacteria</taxon>
        <taxon>Pseudomonadati</taxon>
        <taxon>Pseudomonadota</taxon>
        <taxon>Betaproteobacteria</taxon>
        <taxon>Burkholderiales</taxon>
        <taxon>Sphaerotilaceae</taxon>
        <taxon>Leptothrix</taxon>
    </lineage>
</organism>
<accession>B1XWZ2</accession>